<dbReference type="SUPFAM" id="SSF81923">
    <property type="entry name" value="Double Clp-N motif"/>
    <property type="match status" value="1"/>
</dbReference>
<keyword evidence="4" id="KW-1185">Reference proteome</keyword>
<evidence type="ECO:0000256" key="1">
    <source>
        <dbReference type="ARBA" id="ARBA00008675"/>
    </source>
</evidence>
<accession>A0A840MKZ4</accession>
<dbReference type="InterPro" id="IPR004176">
    <property type="entry name" value="Clp_R_N"/>
</dbReference>
<dbReference type="RefSeq" id="WP_184041255.1">
    <property type="nucleotide sequence ID" value="NZ_JACHHY010000020.1"/>
</dbReference>
<dbReference type="GO" id="GO:0005524">
    <property type="term" value="F:ATP binding"/>
    <property type="evidence" value="ECO:0007669"/>
    <property type="project" value="UniProtKB-KW"/>
</dbReference>
<keyword evidence="3" id="KW-0645">Protease</keyword>
<dbReference type="Proteomes" id="UP000575898">
    <property type="component" value="Unassembled WGS sequence"/>
</dbReference>
<comment type="caution">
    <text evidence="3">The sequence shown here is derived from an EMBL/GenBank/DDBJ whole genome shotgun (WGS) entry which is preliminary data.</text>
</comment>
<organism evidence="3 4">
    <name type="scientific">Chitinivorax tropicus</name>
    <dbReference type="NCBI Taxonomy" id="714531"/>
    <lineage>
        <taxon>Bacteria</taxon>
        <taxon>Pseudomonadati</taxon>
        <taxon>Pseudomonadota</taxon>
        <taxon>Betaproteobacteria</taxon>
        <taxon>Chitinivorax</taxon>
    </lineage>
</organism>
<dbReference type="Gene3D" id="1.10.1780.10">
    <property type="entry name" value="Clp, N-terminal domain"/>
    <property type="match status" value="1"/>
</dbReference>
<evidence type="ECO:0000313" key="4">
    <source>
        <dbReference type="Proteomes" id="UP000575898"/>
    </source>
</evidence>
<feature type="domain" description="Clp R" evidence="2">
    <location>
        <begin position="14"/>
        <end position="74"/>
    </location>
</feature>
<keyword evidence="3" id="KW-0067">ATP-binding</keyword>
<dbReference type="InterPro" id="IPR036628">
    <property type="entry name" value="Clp_N_dom_sf"/>
</dbReference>
<reference evidence="3 4" key="1">
    <citation type="submission" date="2020-08" db="EMBL/GenBank/DDBJ databases">
        <title>Genomic Encyclopedia of Type Strains, Phase IV (KMG-IV): sequencing the most valuable type-strain genomes for metagenomic binning, comparative biology and taxonomic classification.</title>
        <authorList>
            <person name="Goeker M."/>
        </authorList>
    </citation>
    <scope>NUCLEOTIDE SEQUENCE [LARGE SCALE GENOMIC DNA]</scope>
    <source>
        <strain evidence="3 4">DSM 27165</strain>
    </source>
</reference>
<dbReference type="GO" id="GO:0008233">
    <property type="term" value="F:peptidase activity"/>
    <property type="evidence" value="ECO:0007669"/>
    <property type="project" value="UniProtKB-KW"/>
</dbReference>
<protein>
    <submittedName>
        <fullName evidence="3">ATP-dependent Clp protease ATP-binding subunit ClpA</fullName>
    </submittedName>
</protein>
<evidence type="ECO:0000313" key="3">
    <source>
        <dbReference type="EMBL" id="MBB5019834.1"/>
    </source>
</evidence>
<gene>
    <name evidence="3" type="ORF">HNQ59_003142</name>
</gene>
<dbReference type="EMBL" id="JACHHY010000020">
    <property type="protein sequence ID" value="MBB5019834.1"/>
    <property type="molecule type" value="Genomic_DNA"/>
</dbReference>
<keyword evidence="3" id="KW-0547">Nucleotide-binding</keyword>
<dbReference type="AlphaFoldDB" id="A0A840MKZ4"/>
<evidence type="ECO:0000259" key="2">
    <source>
        <dbReference type="Pfam" id="PF02861"/>
    </source>
</evidence>
<dbReference type="GO" id="GO:0006508">
    <property type="term" value="P:proteolysis"/>
    <property type="evidence" value="ECO:0007669"/>
    <property type="project" value="UniProtKB-KW"/>
</dbReference>
<comment type="similarity">
    <text evidence="1">Belongs to the ClpA/ClpB family.</text>
</comment>
<keyword evidence="3" id="KW-0378">Hydrolase</keyword>
<proteinExistence type="inferred from homology"/>
<sequence>MFQRVRNYLAKAKQLKQLCEAAERYAHADAKSEVGAEHFVLAALDMSDGTASLALQVCGVDASQFRTALAQQYDVALRDVGMGGNKVRPIEAIGIATDVNRPTANPPRGIFRGAASAQALMQALHRLGNDALLSANVLNAAAQAERGIVARTLAVLGIERKALIQAAQEAALSNA</sequence>
<dbReference type="Pfam" id="PF02861">
    <property type="entry name" value="Clp_N"/>
    <property type="match status" value="1"/>
</dbReference>
<name>A0A840MKZ4_9PROT</name>